<gene>
    <name evidence="2" type="ORF">KSS95_12275</name>
</gene>
<dbReference type="Proteomes" id="UP001047646">
    <property type="component" value="Chromosome"/>
</dbReference>
<feature type="region of interest" description="Disordered" evidence="1">
    <location>
        <begin position="88"/>
        <end position="109"/>
    </location>
</feature>
<dbReference type="EMBL" id="CP077073">
    <property type="protein sequence ID" value="QXH37546.1"/>
    <property type="molecule type" value="Genomic_DNA"/>
</dbReference>
<name>A0ABX8MK68_9PSED</name>
<evidence type="ECO:0000313" key="3">
    <source>
        <dbReference type="Proteomes" id="UP001047646"/>
    </source>
</evidence>
<sequence>MSENFTYVGLLPLLEKPLKEGAQELPRAIEALGEKCTLPADIALQPLVVTALTSHSDYWSGLALKWLEDGFPMDPELTTLLIQSAEDRTLSQSRRHRARKLACRQRSRV</sequence>
<evidence type="ECO:0000313" key="2">
    <source>
        <dbReference type="EMBL" id="QXH37546.1"/>
    </source>
</evidence>
<evidence type="ECO:0000256" key="1">
    <source>
        <dbReference type="SAM" id="MobiDB-lite"/>
    </source>
</evidence>
<dbReference type="RefSeq" id="WP_217853889.1">
    <property type="nucleotide sequence ID" value="NZ_CP077073.1"/>
</dbReference>
<organism evidence="2 3">
    <name type="scientific">Pseudomonas muyukensis</name>
    <dbReference type="NCBI Taxonomy" id="2842357"/>
    <lineage>
        <taxon>Bacteria</taxon>
        <taxon>Pseudomonadati</taxon>
        <taxon>Pseudomonadota</taxon>
        <taxon>Gammaproteobacteria</taxon>
        <taxon>Pseudomonadales</taxon>
        <taxon>Pseudomonadaceae</taxon>
        <taxon>Pseudomonas</taxon>
    </lineage>
</organism>
<keyword evidence="3" id="KW-1185">Reference proteome</keyword>
<feature type="compositionally biased region" description="Basic residues" evidence="1">
    <location>
        <begin position="93"/>
        <end position="109"/>
    </location>
</feature>
<accession>A0ABX8MK68</accession>
<reference evidence="2" key="1">
    <citation type="journal article" date="2021" name="Microorganisms">
        <title>The Ever-Expanding Pseudomonas Genus: Description of 43 New Species and Partition of the Pseudomonas putida Group.</title>
        <authorList>
            <person name="Girard L."/>
            <person name="Lood C."/>
            <person name="Hofte M."/>
            <person name="Vandamme P."/>
            <person name="Rokni-Zadeh H."/>
            <person name="van Noort V."/>
            <person name="Lavigne R."/>
            <person name="De Mot R."/>
        </authorList>
    </citation>
    <scope>NUCLEOTIDE SEQUENCE</scope>
    <source>
        <strain evidence="2">COW39</strain>
    </source>
</reference>
<protein>
    <submittedName>
        <fullName evidence="2">Uncharacterized protein</fullName>
    </submittedName>
</protein>
<proteinExistence type="predicted"/>